<evidence type="ECO:0000313" key="3">
    <source>
        <dbReference type="EMBL" id="MDG0793951.1"/>
    </source>
</evidence>
<feature type="signal peptide" evidence="2">
    <location>
        <begin position="1"/>
        <end position="27"/>
    </location>
</feature>
<comment type="caution">
    <text evidence="3">The sequence shown here is derived from an EMBL/GenBank/DDBJ whole genome shotgun (WGS) entry which is preliminary data.</text>
</comment>
<keyword evidence="2" id="KW-0732">Signal</keyword>
<proteinExistence type="predicted"/>
<dbReference type="RefSeq" id="WP_277567730.1">
    <property type="nucleotide sequence ID" value="NZ_JAPDHZ010000006.1"/>
</dbReference>
<organism evidence="3 4">
    <name type="scientific">Cohnella ginsengisoli</name>
    <dbReference type="NCBI Taxonomy" id="425004"/>
    <lineage>
        <taxon>Bacteria</taxon>
        <taxon>Bacillati</taxon>
        <taxon>Bacillota</taxon>
        <taxon>Bacilli</taxon>
        <taxon>Bacillales</taxon>
        <taxon>Paenibacillaceae</taxon>
        <taxon>Cohnella</taxon>
    </lineage>
</organism>
<name>A0A9X4KLG1_9BACL</name>
<evidence type="ECO:0000313" key="4">
    <source>
        <dbReference type="Proteomes" id="UP001153387"/>
    </source>
</evidence>
<feature type="chain" id="PRO_5040740949" evidence="2">
    <location>
        <begin position="28"/>
        <end position="73"/>
    </location>
</feature>
<keyword evidence="4" id="KW-1185">Reference proteome</keyword>
<accession>A0A9X4KLG1</accession>
<feature type="region of interest" description="Disordered" evidence="1">
    <location>
        <begin position="50"/>
        <end position="73"/>
    </location>
</feature>
<evidence type="ECO:0000256" key="1">
    <source>
        <dbReference type="SAM" id="MobiDB-lite"/>
    </source>
</evidence>
<feature type="compositionally biased region" description="Polar residues" evidence="1">
    <location>
        <begin position="62"/>
        <end position="73"/>
    </location>
</feature>
<dbReference type="AlphaFoldDB" id="A0A9X4KLG1"/>
<dbReference type="Proteomes" id="UP001153387">
    <property type="component" value="Unassembled WGS sequence"/>
</dbReference>
<reference evidence="3 4" key="1">
    <citation type="submission" date="2022-10" db="EMBL/GenBank/DDBJ databases">
        <title>Comparative genomic analysis of Cohnella hashimotonis sp. nov., isolated from the International Space Station.</title>
        <authorList>
            <person name="Simpson A."/>
            <person name="Venkateswaran K."/>
        </authorList>
    </citation>
    <scope>NUCLEOTIDE SEQUENCE [LARGE SCALE GENOMIC DNA]</scope>
    <source>
        <strain evidence="3 4">DSM 18997</strain>
    </source>
</reference>
<dbReference type="EMBL" id="JAPDHZ010000006">
    <property type="protein sequence ID" value="MDG0793951.1"/>
    <property type="molecule type" value="Genomic_DNA"/>
</dbReference>
<protein>
    <submittedName>
        <fullName evidence="3">Uncharacterized protein</fullName>
    </submittedName>
</protein>
<sequence length="73" mass="7502">MSKVIAASTLALAISIGGAFWGNGAQASTSSAKLQTEQWMWSIAALADHDGSRDRADDQSEDGSASATAETTK</sequence>
<evidence type="ECO:0000256" key="2">
    <source>
        <dbReference type="SAM" id="SignalP"/>
    </source>
</evidence>
<gene>
    <name evidence="3" type="ORF">OMP38_26350</name>
</gene>